<accession>A0AAF0EP75</accession>
<proteinExistence type="predicted"/>
<protein>
    <submittedName>
        <fullName evidence="1">Uncharacterized protein</fullName>
    </submittedName>
</protein>
<organism evidence="1 2">
    <name type="scientific">Malassezia nana</name>
    <dbReference type="NCBI Taxonomy" id="180528"/>
    <lineage>
        <taxon>Eukaryota</taxon>
        <taxon>Fungi</taxon>
        <taxon>Dikarya</taxon>
        <taxon>Basidiomycota</taxon>
        <taxon>Ustilaginomycotina</taxon>
        <taxon>Malasseziomycetes</taxon>
        <taxon>Malasseziales</taxon>
        <taxon>Malasseziaceae</taxon>
        <taxon>Malassezia</taxon>
    </lineage>
</organism>
<dbReference type="EMBL" id="CP119898">
    <property type="protein sequence ID" value="WFD28528.1"/>
    <property type="molecule type" value="Genomic_DNA"/>
</dbReference>
<evidence type="ECO:0000313" key="1">
    <source>
        <dbReference type="EMBL" id="WFD28528.1"/>
    </source>
</evidence>
<keyword evidence="2" id="KW-1185">Reference proteome</keyword>
<sequence length="218" mass="24122">MVGDHLNHITSCSNLALVVGSDKSKGLYEGWGDNFTSFQSVLKNIPSNMENETHSFLCLNDEKVYKLNEDACTVTDFNLTATQYYSLARGLTPVVVLSNFTAQSFPTTLFRVGSPLNGVYDCGQLSISALYEDGKMAPTWNGTKPIEHLLQLPNASSVRNLSITCDLTGFRPWMWDCNEQQSSSQSDEQQSLSQRVDVPILLAFLLASMSLFFANVLL</sequence>
<reference evidence="1" key="1">
    <citation type="submission" date="2023-03" db="EMBL/GenBank/DDBJ databases">
        <title>Mating type loci evolution in Malassezia.</title>
        <authorList>
            <person name="Coelho M.A."/>
        </authorList>
    </citation>
    <scope>NUCLEOTIDE SEQUENCE</scope>
    <source>
        <strain evidence="1">CBS 9557</strain>
    </source>
</reference>
<gene>
    <name evidence="1" type="ORF">MNAN1_003540</name>
</gene>
<name>A0AAF0EP75_9BASI</name>
<dbReference type="Proteomes" id="UP001213623">
    <property type="component" value="Chromosome 7"/>
</dbReference>
<evidence type="ECO:0000313" key="2">
    <source>
        <dbReference type="Proteomes" id="UP001213623"/>
    </source>
</evidence>
<dbReference type="AlphaFoldDB" id="A0AAF0EP75"/>